<evidence type="ECO:0000313" key="3">
    <source>
        <dbReference type="EMBL" id="CAF0918261.1"/>
    </source>
</evidence>
<feature type="transmembrane region" description="Helical" evidence="2">
    <location>
        <begin position="20"/>
        <end position="39"/>
    </location>
</feature>
<dbReference type="InterPro" id="IPR036249">
    <property type="entry name" value="Thioredoxin-like_sf"/>
</dbReference>
<name>A0A814AQP8_9BILA</name>
<keyword evidence="2" id="KW-0472">Membrane</keyword>
<evidence type="ECO:0000256" key="1">
    <source>
        <dbReference type="SAM" id="MobiDB-lite"/>
    </source>
</evidence>
<dbReference type="OrthoDB" id="9979981at2759"/>
<keyword evidence="2" id="KW-0812">Transmembrane</keyword>
<reference evidence="3" key="1">
    <citation type="submission" date="2021-02" db="EMBL/GenBank/DDBJ databases">
        <authorList>
            <person name="Nowell W R."/>
        </authorList>
    </citation>
    <scope>NUCLEOTIDE SEQUENCE</scope>
</reference>
<dbReference type="Gene3D" id="3.40.30.10">
    <property type="entry name" value="Glutaredoxin"/>
    <property type="match status" value="1"/>
</dbReference>
<gene>
    <name evidence="3" type="ORF">RFH988_LOCUS9851</name>
</gene>
<protein>
    <recommendedName>
        <fullName evidence="5">Thioredoxin domain-containing protein</fullName>
    </recommendedName>
</protein>
<sequence length="142" mass="16614">MNEAWYDKLDEINHNDAEKPMITLGLLSFGVLAPFYVAYRKQQQEEPQEQSPLNKDEQRHERCSRMERFVDSWSTEAEYIDRVLFRKCNKESSNPDIFEKYNVKSLPTFLFIKNNEQVALLATGDPVKIETAINDHLNGKKS</sequence>
<accession>A0A814AQP8</accession>
<dbReference type="Proteomes" id="UP000663882">
    <property type="component" value="Unassembled WGS sequence"/>
</dbReference>
<proteinExistence type="predicted"/>
<dbReference type="CDD" id="cd02947">
    <property type="entry name" value="TRX_family"/>
    <property type="match status" value="1"/>
</dbReference>
<dbReference type="AlphaFoldDB" id="A0A814AQP8"/>
<evidence type="ECO:0008006" key="5">
    <source>
        <dbReference type="Google" id="ProtNLM"/>
    </source>
</evidence>
<keyword evidence="2" id="KW-1133">Transmembrane helix</keyword>
<feature type="region of interest" description="Disordered" evidence="1">
    <location>
        <begin position="43"/>
        <end position="62"/>
    </location>
</feature>
<evidence type="ECO:0000256" key="2">
    <source>
        <dbReference type="SAM" id="Phobius"/>
    </source>
</evidence>
<dbReference type="EMBL" id="CAJNOO010000357">
    <property type="protein sequence ID" value="CAF0918261.1"/>
    <property type="molecule type" value="Genomic_DNA"/>
</dbReference>
<evidence type="ECO:0000313" key="4">
    <source>
        <dbReference type="Proteomes" id="UP000663882"/>
    </source>
</evidence>
<comment type="caution">
    <text evidence="3">The sequence shown here is derived from an EMBL/GenBank/DDBJ whole genome shotgun (WGS) entry which is preliminary data.</text>
</comment>
<dbReference type="SUPFAM" id="SSF52833">
    <property type="entry name" value="Thioredoxin-like"/>
    <property type="match status" value="1"/>
</dbReference>
<organism evidence="3 4">
    <name type="scientific">Rotaria sordida</name>
    <dbReference type="NCBI Taxonomy" id="392033"/>
    <lineage>
        <taxon>Eukaryota</taxon>
        <taxon>Metazoa</taxon>
        <taxon>Spiralia</taxon>
        <taxon>Gnathifera</taxon>
        <taxon>Rotifera</taxon>
        <taxon>Eurotatoria</taxon>
        <taxon>Bdelloidea</taxon>
        <taxon>Philodinida</taxon>
        <taxon>Philodinidae</taxon>
        <taxon>Rotaria</taxon>
    </lineage>
</organism>